<dbReference type="OrthoDB" id="311688at2"/>
<dbReference type="Gene3D" id="2.130.10.10">
    <property type="entry name" value="YVTN repeat-like/Quinoprotein amine dehydrogenase"/>
    <property type="match status" value="1"/>
</dbReference>
<dbReference type="EMBL" id="PYGK01000007">
    <property type="protein sequence ID" value="PSL29017.1"/>
    <property type="molecule type" value="Genomic_DNA"/>
</dbReference>
<sequence>MSKAFTLQLINPAATGPVTNVIYTGLSGGNALNLIIGNNSGFDMTIGGSSTGKFLDVLISDNILNAEAAAALHVKAPWSIASFIPPSKSGEAYTFKLAPPAGGVPLPNNGTITIELNTLEPDAKGTAQLQVQYQFDTQGDSLHLSASLSVIGGINPKLAQLFGDNAPLRFSYYVNNSDSEAPIMVSSSPVTPANELENRLHLNVVFQETMRPAFRLDDNNGYLVNGWDANNPPAFRVFFPYFSVNEKLPAMLDLTDALQPADPHYNVITSAWNIAGALDAENAKITKNDFWQIGLDPLSPEPVWAAQPMPGNTHLFTAVMGASGQPGPFLDLFFSHIFSCLPIDPANPATVLYFQWLNFPGFNDGIAAFALEKRDKLVIPEFNCEIVRSAAGTYLQMTWTANNAAYCLVNGDDNHLPASRDFNHPYKRAVTAAQPLLSSYTLTAVAADGLTTITRTVKLKWQLNNALQSPALDAAGLFQITPDGKKLFYGDANGIKCFDPNTLQPLPFEAPASVAANVVITPDSKTFFFTTMDGKVNGYNIQTQQLTPGSGYDFSGGSVAPFSIIALSKDNKKLILGTQLASVNNKNEGANTLVIVDTNNLRPVMPTITLPETPLQVAVGPNTGNVYVALSDENSNGSVIVLDGETFARLPFSPIALRYPGMLALSPDESMLYVISISDVELTYFVLSQIDTQTMQLVNQLNIDYGFFPLTEAFLGFPLASLYVSPDNTTLFISGMTIEAMKNKDPNEATIGIFAALHTDSLQERSWSPLAKGNILFSNVTLLPDGSRMIAAGSLNLMQGNKPPIYLNAFDPVFQ</sequence>
<dbReference type="RefSeq" id="WP_106603404.1">
    <property type="nucleotide sequence ID" value="NZ_PYGK01000007.1"/>
</dbReference>
<evidence type="ECO:0000313" key="1">
    <source>
        <dbReference type="EMBL" id="PSL29017.1"/>
    </source>
</evidence>
<gene>
    <name evidence="1" type="ORF">CLV42_107163</name>
</gene>
<dbReference type="SUPFAM" id="SSF82171">
    <property type="entry name" value="DPP6 N-terminal domain-like"/>
    <property type="match status" value="1"/>
</dbReference>
<dbReference type="Proteomes" id="UP000240978">
    <property type="component" value="Unassembled WGS sequence"/>
</dbReference>
<protein>
    <submittedName>
        <fullName evidence="1">Uncharacterized protein</fullName>
    </submittedName>
</protein>
<accession>A0A2P8G4X7</accession>
<dbReference type="PANTHER" id="PTHR47197">
    <property type="entry name" value="PROTEIN NIRF"/>
    <property type="match status" value="1"/>
</dbReference>
<comment type="caution">
    <text evidence="1">The sequence shown here is derived from an EMBL/GenBank/DDBJ whole genome shotgun (WGS) entry which is preliminary data.</text>
</comment>
<organism evidence="1 2">
    <name type="scientific">Chitinophaga ginsengisoli</name>
    <dbReference type="NCBI Taxonomy" id="363837"/>
    <lineage>
        <taxon>Bacteria</taxon>
        <taxon>Pseudomonadati</taxon>
        <taxon>Bacteroidota</taxon>
        <taxon>Chitinophagia</taxon>
        <taxon>Chitinophagales</taxon>
        <taxon>Chitinophagaceae</taxon>
        <taxon>Chitinophaga</taxon>
    </lineage>
</organism>
<dbReference type="InterPro" id="IPR015943">
    <property type="entry name" value="WD40/YVTN_repeat-like_dom_sf"/>
</dbReference>
<proteinExistence type="predicted"/>
<dbReference type="PANTHER" id="PTHR47197:SF3">
    <property type="entry name" value="DIHYDRO-HEME D1 DEHYDROGENASE"/>
    <property type="match status" value="1"/>
</dbReference>
<evidence type="ECO:0000313" key="2">
    <source>
        <dbReference type="Proteomes" id="UP000240978"/>
    </source>
</evidence>
<keyword evidence="2" id="KW-1185">Reference proteome</keyword>
<name>A0A2P8G4X7_9BACT</name>
<reference evidence="1 2" key="1">
    <citation type="submission" date="2018-03" db="EMBL/GenBank/DDBJ databases">
        <title>Genomic Encyclopedia of Archaeal and Bacterial Type Strains, Phase II (KMG-II): from individual species to whole genera.</title>
        <authorList>
            <person name="Goeker M."/>
        </authorList>
    </citation>
    <scope>NUCLEOTIDE SEQUENCE [LARGE SCALE GENOMIC DNA]</scope>
    <source>
        <strain evidence="1 2">DSM 18107</strain>
    </source>
</reference>
<dbReference type="InterPro" id="IPR051200">
    <property type="entry name" value="Host-pathogen_enzymatic-act"/>
</dbReference>
<dbReference type="AlphaFoldDB" id="A0A2P8G4X7"/>